<reference evidence="2" key="2">
    <citation type="submission" date="2020-09" db="EMBL/GenBank/DDBJ databases">
        <authorList>
            <person name="Sun Q."/>
            <person name="Ohkuma M."/>
        </authorList>
    </citation>
    <scope>NUCLEOTIDE SEQUENCE</scope>
    <source>
        <strain evidence="2">JCM 17820</strain>
    </source>
</reference>
<organism evidence="2 3">
    <name type="scientific">Haloarcula pellucida</name>
    <dbReference type="NCBI Taxonomy" id="1427151"/>
    <lineage>
        <taxon>Archaea</taxon>
        <taxon>Methanobacteriati</taxon>
        <taxon>Methanobacteriota</taxon>
        <taxon>Stenosarchaea group</taxon>
        <taxon>Halobacteria</taxon>
        <taxon>Halobacteriales</taxon>
        <taxon>Haloarculaceae</taxon>
        <taxon>Haloarcula</taxon>
    </lineage>
</organism>
<dbReference type="AlphaFoldDB" id="A0A830GIV0"/>
<dbReference type="Pfam" id="PF24414">
    <property type="entry name" value="DUF7547"/>
    <property type="match status" value="1"/>
</dbReference>
<comment type="caution">
    <text evidence="2">The sequence shown here is derived from an EMBL/GenBank/DDBJ whole genome shotgun (WGS) entry which is preliminary data.</text>
</comment>
<dbReference type="RefSeq" id="WP_188995006.1">
    <property type="nucleotide sequence ID" value="NZ_BMOU01000001.1"/>
</dbReference>
<feature type="compositionally biased region" description="Acidic residues" evidence="1">
    <location>
        <begin position="147"/>
        <end position="168"/>
    </location>
</feature>
<proteinExistence type="predicted"/>
<dbReference type="EMBL" id="BMOU01000001">
    <property type="protein sequence ID" value="GGN89011.1"/>
    <property type="molecule type" value="Genomic_DNA"/>
</dbReference>
<feature type="compositionally biased region" description="Basic and acidic residues" evidence="1">
    <location>
        <begin position="169"/>
        <end position="183"/>
    </location>
</feature>
<evidence type="ECO:0000256" key="1">
    <source>
        <dbReference type="SAM" id="MobiDB-lite"/>
    </source>
</evidence>
<reference evidence="2" key="1">
    <citation type="journal article" date="2014" name="Int. J. Syst. Evol. Microbiol.">
        <title>Complete genome sequence of Corynebacterium casei LMG S-19264T (=DSM 44701T), isolated from a smear-ripened cheese.</title>
        <authorList>
            <consortium name="US DOE Joint Genome Institute (JGI-PGF)"/>
            <person name="Walter F."/>
            <person name="Albersmeier A."/>
            <person name="Kalinowski J."/>
            <person name="Ruckert C."/>
        </authorList>
    </citation>
    <scope>NUCLEOTIDE SEQUENCE</scope>
    <source>
        <strain evidence="2">JCM 17820</strain>
    </source>
</reference>
<accession>A0A830GIV0</accession>
<dbReference type="Proteomes" id="UP000605784">
    <property type="component" value="Unassembled WGS sequence"/>
</dbReference>
<keyword evidence="3" id="KW-1185">Reference proteome</keyword>
<protein>
    <submittedName>
        <fullName evidence="2">Uncharacterized protein</fullName>
    </submittedName>
</protein>
<sequence>MSASSGDDITALLTDLVRTLRDLETEMEPTTESGRPRPPTPKELLRFTSDVTIPAAILVLKTNVEALKLLRRALRMAEGRPTSTGSGASEVRRRATTLSKATLTRLDDALTDLQDAVEGRPQDEDARELLEEARELRSDLAEQLAETQDDDTLEGGIDEVPVDVDAELESIKDDLEDAENGRDDDGDGGNDDV</sequence>
<feature type="region of interest" description="Disordered" evidence="1">
    <location>
        <begin position="145"/>
        <end position="193"/>
    </location>
</feature>
<feature type="region of interest" description="Disordered" evidence="1">
    <location>
        <begin position="24"/>
        <end position="43"/>
    </location>
</feature>
<gene>
    <name evidence="2" type="ORF">GCM10009030_09320</name>
</gene>
<evidence type="ECO:0000313" key="2">
    <source>
        <dbReference type="EMBL" id="GGN89011.1"/>
    </source>
</evidence>
<feature type="compositionally biased region" description="Acidic residues" evidence="1">
    <location>
        <begin position="184"/>
        <end position="193"/>
    </location>
</feature>
<name>A0A830GIV0_9EURY</name>
<dbReference type="InterPro" id="IPR055969">
    <property type="entry name" value="DUF7547"/>
</dbReference>
<evidence type="ECO:0000313" key="3">
    <source>
        <dbReference type="Proteomes" id="UP000605784"/>
    </source>
</evidence>